<evidence type="ECO:0000313" key="6">
    <source>
        <dbReference type="EMBL" id="NJQ01043.1"/>
    </source>
</evidence>
<accession>A0ABX1BVE9</accession>
<dbReference type="EMBL" id="JAATEN010000007">
    <property type="protein sequence ID" value="NJQ01043.1"/>
    <property type="molecule type" value="Genomic_DNA"/>
</dbReference>
<organism evidence="6 7">
    <name type="scientific">Streptomyces zingiberis</name>
    <dbReference type="NCBI Taxonomy" id="2053010"/>
    <lineage>
        <taxon>Bacteria</taxon>
        <taxon>Bacillati</taxon>
        <taxon>Actinomycetota</taxon>
        <taxon>Actinomycetes</taxon>
        <taxon>Kitasatosporales</taxon>
        <taxon>Streptomycetaceae</taxon>
        <taxon>Streptomyces</taxon>
    </lineage>
</organism>
<dbReference type="InterPro" id="IPR036397">
    <property type="entry name" value="RNaseH_sf"/>
</dbReference>
<keyword evidence="7" id="KW-1185">Reference proteome</keyword>
<dbReference type="InterPro" id="IPR012337">
    <property type="entry name" value="RNaseH-like_sf"/>
</dbReference>
<dbReference type="SUPFAM" id="SSF53098">
    <property type="entry name" value="Ribonuclease H-like"/>
    <property type="match status" value="1"/>
</dbReference>
<feature type="domain" description="Exonuclease" evidence="5">
    <location>
        <begin position="7"/>
        <end position="188"/>
    </location>
</feature>
<dbReference type="InterPro" id="IPR013520">
    <property type="entry name" value="Ribonucl_H"/>
</dbReference>
<evidence type="ECO:0000259" key="5">
    <source>
        <dbReference type="SMART" id="SM00479"/>
    </source>
</evidence>
<keyword evidence="2" id="KW-0378">Hydrolase</keyword>
<protein>
    <submittedName>
        <fullName evidence="6">3'-5' exonuclease</fullName>
    </submittedName>
</protein>
<evidence type="ECO:0000256" key="2">
    <source>
        <dbReference type="ARBA" id="ARBA00022801"/>
    </source>
</evidence>
<dbReference type="Proteomes" id="UP000695264">
    <property type="component" value="Unassembled WGS sequence"/>
</dbReference>
<dbReference type="Pfam" id="PF00929">
    <property type="entry name" value="RNase_T"/>
    <property type="match status" value="1"/>
</dbReference>
<feature type="region of interest" description="Disordered" evidence="4">
    <location>
        <begin position="228"/>
        <end position="259"/>
    </location>
</feature>
<dbReference type="NCBIfam" id="NF005927">
    <property type="entry name" value="PRK07942.1"/>
    <property type="match status" value="1"/>
</dbReference>
<keyword evidence="3 6" id="KW-0269">Exonuclease</keyword>
<dbReference type="PANTHER" id="PTHR30231">
    <property type="entry name" value="DNA POLYMERASE III SUBUNIT EPSILON"/>
    <property type="match status" value="1"/>
</dbReference>
<evidence type="ECO:0000256" key="1">
    <source>
        <dbReference type="ARBA" id="ARBA00022722"/>
    </source>
</evidence>
<dbReference type="Gene3D" id="3.30.420.10">
    <property type="entry name" value="Ribonuclease H-like superfamily/Ribonuclease H"/>
    <property type="match status" value="1"/>
</dbReference>
<sequence length="259" mass="27118">MGWHREALTGFDLETTGTDIESDRIVTAALAELRPDGGPGAVRSWLLDPGVPVPAEATAIHGITTGHARRHGLPAAAGVAEIVAAVAGILRAGRPLAVMNARYDLSLLDRECRRHGVAPLAARLGGAPGPVIDPLVLDKHVDRYRKGKRTLQALCAHYEVELAGAHDAGADALAAAGVAVRIGRLHTSVGSLEPPALHDLQIRAAADQAASFQRYLRRTSDPAAYVERAWPLVPPQRERAGGDPAPARATGRGGAPRPA</sequence>
<evidence type="ECO:0000256" key="4">
    <source>
        <dbReference type="SAM" id="MobiDB-lite"/>
    </source>
</evidence>
<dbReference type="GO" id="GO:0004527">
    <property type="term" value="F:exonuclease activity"/>
    <property type="evidence" value="ECO:0007669"/>
    <property type="project" value="UniProtKB-KW"/>
</dbReference>
<comment type="caution">
    <text evidence="6">The sequence shown here is derived from an EMBL/GenBank/DDBJ whole genome shotgun (WGS) entry which is preliminary data.</text>
</comment>
<evidence type="ECO:0000313" key="7">
    <source>
        <dbReference type="Proteomes" id="UP000695264"/>
    </source>
</evidence>
<dbReference type="SMART" id="SM00479">
    <property type="entry name" value="EXOIII"/>
    <property type="match status" value="1"/>
</dbReference>
<dbReference type="PANTHER" id="PTHR30231:SF4">
    <property type="entry name" value="PROTEIN NEN2"/>
    <property type="match status" value="1"/>
</dbReference>
<proteinExistence type="predicted"/>
<reference evidence="6 7" key="1">
    <citation type="submission" date="2020-03" db="EMBL/GenBank/DDBJ databases">
        <title>WGS of actinomycetes isolated from Thailand.</title>
        <authorList>
            <person name="Thawai C."/>
        </authorList>
    </citation>
    <scope>NUCLEOTIDE SEQUENCE [LARGE SCALE GENOMIC DNA]</scope>
    <source>
        <strain evidence="6 7">PLAI 1-29</strain>
    </source>
</reference>
<dbReference type="RefSeq" id="WP_168101665.1">
    <property type="nucleotide sequence ID" value="NZ_JAATEN010000007.1"/>
</dbReference>
<dbReference type="CDD" id="cd06127">
    <property type="entry name" value="DEDDh"/>
    <property type="match status" value="1"/>
</dbReference>
<keyword evidence="1" id="KW-0540">Nuclease</keyword>
<gene>
    <name evidence="6" type="ORF">HCK00_10990</name>
</gene>
<name>A0ABX1BVE9_9ACTN</name>
<evidence type="ECO:0000256" key="3">
    <source>
        <dbReference type="ARBA" id="ARBA00022839"/>
    </source>
</evidence>